<dbReference type="GO" id="GO:0050909">
    <property type="term" value="P:sensory perception of taste"/>
    <property type="evidence" value="ECO:0007669"/>
    <property type="project" value="InterPro"/>
</dbReference>
<sequence>MSNLRLSKKDIRFLDVVYKCGSILAVSPNYNFKKNIIIEIIQVLQSLELTMIIVNKNFTLKEDELSQNLALSNFMVCVYIAISMAFVVMSCDSTTSQSNNVVKLCYKMQEHFLDDSNERRKLIWLAKQTSTNGARFTAANLFEINRKIFIGILSITTTYFIIIIQFSA</sequence>
<dbReference type="InterPro" id="IPR013604">
    <property type="entry name" value="7TM_chemorcpt"/>
</dbReference>
<dbReference type="GO" id="GO:0030424">
    <property type="term" value="C:axon"/>
    <property type="evidence" value="ECO:0007669"/>
    <property type="project" value="TreeGrafter"/>
</dbReference>
<dbReference type="GO" id="GO:0007635">
    <property type="term" value="P:chemosensory behavior"/>
    <property type="evidence" value="ECO:0007669"/>
    <property type="project" value="TreeGrafter"/>
</dbReference>
<dbReference type="GO" id="GO:0007165">
    <property type="term" value="P:signal transduction"/>
    <property type="evidence" value="ECO:0007669"/>
    <property type="project" value="UniProtKB-KW"/>
</dbReference>
<accession>A0A482WE31</accession>
<dbReference type="GO" id="GO:0030425">
    <property type="term" value="C:dendrite"/>
    <property type="evidence" value="ECO:0007669"/>
    <property type="project" value="TreeGrafter"/>
</dbReference>
<proteinExistence type="predicted"/>
<dbReference type="Proteomes" id="UP000292052">
    <property type="component" value="Unassembled WGS sequence"/>
</dbReference>
<protein>
    <recommendedName>
        <fullName evidence="11">7tm 7 domain containing protein</fullName>
    </recommendedName>
</protein>
<evidence type="ECO:0000256" key="7">
    <source>
        <dbReference type="ARBA" id="ARBA00023224"/>
    </source>
</evidence>
<evidence type="ECO:0000256" key="5">
    <source>
        <dbReference type="ARBA" id="ARBA00023136"/>
    </source>
</evidence>
<dbReference type="Pfam" id="PF08395">
    <property type="entry name" value="7tm_7"/>
    <property type="match status" value="1"/>
</dbReference>
<evidence type="ECO:0000313" key="9">
    <source>
        <dbReference type="EMBL" id="RZC42723.1"/>
    </source>
</evidence>
<dbReference type="PANTHER" id="PTHR21143">
    <property type="entry name" value="INVERTEBRATE GUSTATORY RECEPTOR"/>
    <property type="match status" value="1"/>
</dbReference>
<evidence type="ECO:0000256" key="1">
    <source>
        <dbReference type="ARBA" id="ARBA00004651"/>
    </source>
</evidence>
<keyword evidence="6" id="KW-0675">Receptor</keyword>
<keyword evidence="7" id="KW-0807">Transducer</keyword>
<comment type="caution">
    <text evidence="9">The sequence shown here is derived from an EMBL/GenBank/DDBJ whole genome shotgun (WGS) entry which is preliminary data.</text>
</comment>
<evidence type="ECO:0000256" key="4">
    <source>
        <dbReference type="ARBA" id="ARBA00022989"/>
    </source>
</evidence>
<feature type="transmembrane region" description="Helical" evidence="8">
    <location>
        <begin position="69"/>
        <end position="89"/>
    </location>
</feature>
<keyword evidence="10" id="KW-1185">Reference proteome</keyword>
<evidence type="ECO:0008006" key="11">
    <source>
        <dbReference type="Google" id="ProtNLM"/>
    </source>
</evidence>
<evidence type="ECO:0000256" key="2">
    <source>
        <dbReference type="ARBA" id="ARBA00022475"/>
    </source>
</evidence>
<evidence type="ECO:0000256" key="6">
    <source>
        <dbReference type="ARBA" id="ARBA00023170"/>
    </source>
</evidence>
<organism evidence="9 10">
    <name type="scientific">Asbolus verrucosus</name>
    <name type="common">Desert ironclad beetle</name>
    <dbReference type="NCBI Taxonomy" id="1661398"/>
    <lineage>
        <taxon>Eukaryota</taxon>
        <taxon>Metazoa</taxon>
        <taxon>Ecdysozoa</taxon>
        <taxon>Arthropoda</taxon>
        <taxon>Hexapoda</taxon>
        <taxon>Insecta</taxon>
        <taxon>Pterygota</taxon>
        <taxon>Neoptera</taxon>
        <taxon>Endopterygota</taxon>
        <taxon>Coleoptera</taxon>
        <taxon>Polyphaga</taxon>
        <taxon>Cucujiformia</taxon>
        <taxon>Tenebrionidae</taxon>
        <taxon>Pimeliinae</taxon>
        <taxon>Asbolus</taxon>
    </lineage>
</organism>
<keyword evidence="5 8" id="KW-0472">Membrane</keyword>
<dbReference type="GO" id="GO:0005886">
    <property type="term" value="C:plasma membrane"/>
    <property type="evidence" value="ECO:0007669"/>
    <property type="project" value="UniProtKB-SubCell"/>
</dbReference>
<dbReference type="GO" id="GO:0043025">
    <property type="term" value="C:neuronal cell body"/>
    <property type="evidence" value="ECO:0007669"/>
    <property type="project" value="TreeGrafter"/>
</dbReference>
<keyword evidence="3 8" id="KW-0812">Transmembrane</keyword>
<comment type="subcellular location">
    <subcellularLocation>
        <location evidence="1">Cell membrane</location>
        <topology evidence="1">Multi-pass membrane protein</topology>
    </subcellularLocation>
</comment>
<keyword evidence="2" id="KW-1003">Cell membrane</keyword>
<keyword evidence="4 8" id="KW-1133">Transmembrane helix</keyword>
<dbReference type="OrthoDB" id="6774919at2759"/>
<evidence type="ECO:0000256" key="8">
    <source>
        <dbReference type="SAM" id="Phobius"/>
    </source>
</evidence>
<evidence type="ECO:0000313" key="10">
    <source>
        <dbReference type="Proteomes" id="UP000292052"/>
    </source>
</evidence>
<evidence type="ECO:0000256" key="3">
    <source>
        <dbReference type="ARBA" id="ARBA00022692"/>
    </source>
</evidence>
<gene>
    <name evidence="9" type="ORF">BDFB_013469</name>
</gene>
<dbReference type="EMBL" id="QDEB01005622">
    <property type="protein sequence ID" value="RZC42723.1"/>
    <property type="molecule type" value="Genomic_DNA"/>
</dbReference>
<feature type="transmembrane region" description="Helical" evidence="8">
    <location>
        <begin position="148"/>
        <end position="167"/>
    </location>
</feature>
<dbReference type="GO" id="GO:0008049">
    <property type="term" value="P:male courtship behavior"/>
    <property type="evidence" value="ECO:0007669"/>
    <property type="project" value="TreeGrafter"/>
</dbReference>
<reference evidence="9 10" key="1">
    <citation type="submission" date="2017-03" db="EMBL/GenBank/DDBJ databases">
        <title>Genome of the blue death feigning beetle - Asbolus verrucosus.</title>
        <authorList>
            <person name="Rider S.D."/>
        </authorList>
    </citation>
    <scope>NUCLEOTIDE SEQUENCE [LARGE SCALE GENOMIC DNA]</scope>
    <source>
        <strain evidence="9">Butters</strain>
        <tissue evidence="9">Head and leg muscle</tissue>
    </source>
</reference>
<dbReference type="PANTHER" id="PTHR21143:SF104">
    <property type="entry name" value="GUSTATORY RECEPTOR 8A-RELATED"/>
    <property type="match status" value="1"/>
</dbReference>
<dbReference type="AlphaFoldDB" id="A0A482WE31"/>
<feature type="transmembrane region" description="Helical" evidence="8">
    <location>
        <begin position="36"/>
        <end position="54"/>
    </location>
</feature>
<name>A0A482WE31_ASBVE</name>